<reference evidence="8 9" key="1">
    <citation type="submission" date="2018-06" db="EMBL/GenBank/DDBJ databases">
        <title>Lujinxingia sediminis gen. nov. sp. nov., a new facultative anaerobic member of the class Deltaproteobacteria, and proposal of Lujinxingaceae fam. nov.</title>
        <authorList>
            <person name="Guo L.-Y."/>
            <person name="Li C.-M."/>
            <person name="Wang S."/>
            <person name="Du Z.-J."/>
        </authorList>
    </citation>
    <scope>NUCLEOTIDE SEQUENCE [LARGE SCALE GENOMIC DNA]</scope>
    <source>
        <strain evidence="8 9">FA350</strain>
    </source>
</reference>
<keyword evidence="5" id="KW-0472">Membrane</keyword>
<evidence type="ECO:0000256" key="1">
    <source>
        <dbReference type="ARBA" id="ARBA00004651"/>
    </source>
</evidence>
<evidence type="ECO:0000256" key="6">
    <source>
        <dbReference type="ARBA" id="ARBA00038076"/>
    </source>
</evidence>
<evidence type="ECO:0000256" key="2">
    <source>
        <dbReference type="ARBA" id="ARBA00022475"/>
    </source>
</evidence>
<dbReference type="EMBL" id="CP030032">
    <property type="protein sequence ID" value="AWV88651.1"/>
    <property type="molecule type" value="Genomic_DNA"/>
</dbReference>
<dbReference type="Pfam" id="PF02687">
    <property type="entry name" value="FtsX"/>
    <property type="match status" value="1"/>
</dbReference>
<dbReference type="GO" id="GO:0022857">
    <property type="term" value="F:transmembrane transporter activity"/>
    <property type="evidence" value="ECO:0007669"/>
    <property type="project" value="TreeGrafter"/>
</dbReference>
<dbReference type="InterPro" id="IPR003838">
    <property type="entry name" value="ABC3_permease_C"/>
</dbReference>
<dbReference type="PANTHER" id="PTHR30572">
    <property type="entry name" value="MEMBRANE COMPONENT OF TRANSPORTER-RELATED"/>
    <property type="match status" value="1"/>
</dbReference>
<gene>
    <name evidence="8" type="ORF">DN745_04580</name>
</gene>
<dbReference type="RefSeq" id="WP_111332576.1">
    <property type="nucleotide sequence ID" value="NZ_CP030032.1"/>
</dbReference>
<dbReference type="PANTHER" id="PTHR30572:SF4">
    <property type="entry name" value="ABC TRANSPORTER PERMEASE YTRF"/>
    <property type="match status" value="1"/>
</dbReference>
<keyword evidence="9" id="KW-1185">Reference proteome</keyword>
<dbReference type="KEGG" id="bsed:DN745_04580"/>
<keyword evidence="3" id="KW-0812">Transmembrane</keyword>
<proteinExistence type="inferred from homology"/>
<feature type="domain" description="ABC3 transporter permease C-terminal" evidence="7">
    <location>
        <begin position="593"/>
        <end position="721"/>
    </location>
</feature>
<dbReference type="InterPro" id="IPR050250">
    <property type="entry name" value="Macrolide_Exporter_MacB"/>
</dbReference>
<evidence type="ECO:0000259" key="7">
    <source>
        <dbReference type="Pfam" id="PF02687"/>
    </source>
</evidence>
<dbReference type="OrthoDB" id="5525560at2"/>
<evidence type="ECO:0000256" key="3">
    <source>
        <dbReference type="ARBA" id="ARBA00022692"/>
    </source>
</evidence>
<protein>
    <submittedName>
        <fullName evidence="8">ABC transporter permease</fullName>
    </submittedName>
</protein>
<comment type="subcellular location">
    <subcellularLocation>
        <location evidence="1">Cell membrane</location>
        <topology evidence="1">Multi-pass membrane protein</topology>
    </subcellularLocation>
</comment>
<sequence>MNNFIATTRLLILSAARSVFSHRMKSLIVGFILMFGTALLVLGTSLLDSVEHSMQKTVTESLAGHLQVYSSEAENQLALFGDVFFGGDDIGEIEDFAKVREAIEGLDNVKAVVPMGMTQARFVMGNRIDAVISELRDAVDQAGQSDDWSEVDALADQVRGMAEDLKAENVARLDIASDPTVYQAHIDALDRVLSDDFWQREMRAEPREALLYLDTEMAPLANDGNLVFMRVMGTDPQKFATYFDRFRIVRGEMIPEGQHGVLVSEQAYDRWLKNPVARRMDRLEHELNYNERTLATDTVLQSAVKRLTRQWRQVIFGLPPEDVARITQRIQRFMKSDTDDNEALITSFLEVTDDNFDARYAFFYAEIAPLMRLYEFKVGELITLQAFTAQGFPQSANVKVWGTFEFKGLEDSDMAGSVNIIDLPTFRRLYGVMTPEARAELEAIRAEVGVADIRRDDAEGALFGGDDSVMDDFGFDDAEPFAEADEEVPAQTPPGELPAENTPAADPPQVDAPSADEPIELADNNTYDPAQLSGGLARNAAIILKNPMLLEESRAAIQELNREQGLGLNVLDWQEAAGIVGQFVIVIRLVLYVAIGIIFLVALVIINNSMVMATVERTSEIGTMRAIGAQRWYVMALFLLETLILGLISGLIGCALGAGTILLFNTIGIPATTDFLRFLFAGDRLYPTLSAGNMFWALFAILLVSLLSTLYPARMATRIQPIVAMRQ</sequence>
<name>A0A2Z4FI12_9DELT</name>
<keyword evidence="2" id="KW-1003">Cell membrane</keyword>
<dbReference type="GO" id="GO:0005886">
    <property type="term" value="C:plasma membrane"/>
    <property type="evidence" value="ECO:0007669"/>
    <property type="project" value="UniProtKB-SubCell"/>
</dbReference>
<dbReference type="Proteomes" id="UP000249799">
    <property type="component" value="Chromosome"/>
</dbReference>
<evidence type="ECO:0000256" key="5">
    <source>
        <dbReference type="ARBA" id="ARBA00023136"/>
    </source>
</evidence>
<keyword evidence="4" id="KW-1133">Transmembrane helix</keyword>
<evidence type="ECO:0000313" key="9">
    <source>
        <dbReference type="Proteomes" id="UP000249799"/>
    </source>
</evidence>
<organism evidence="8 9">
    <name type="scientific">Bradymonas sediminis</name>
    <dbReference type="NCBI Taxonomy" id="1548548"/>
    <lineage>
        <taxon>Bacteria</taxon>
        <taxon>Deltaproteobacteria</taxon>
        <taxon>Bradymonadales</taxon>
        <taxon>Bradymonadaceae</taxon>
        <taxon>Bradymonas</taxon>
    </lineage>
</organism>
<accession>A0A2Z4FI12</accession>
<comment type="similarity">
    <text evidence="6">Belongs to the ABC-4 integral membrane protein family.</text>
</comment>
<dbReference type="AlphaFoldDB" id="A0A2Z4FI12"/>
<evidence type="ECO:0000313" key="8">
    <source>
        <dbReference type="EMBL" id="AWV88651.1"/>
    </source>
</evidence>
<evidence type="ECO:0000256" key="4">
    <source>
        <dbReference type="ARBA" id="ARBA00022989"/>
    </source>
</evidence>